<keyword evidence="2" id="KW-1185">Reference proteome</keyword>
<dbReference type="PANTHER" id="PTHR36529:SF1">
    <property type="entry name" value="GLYCOSYLTRANSFERASE"/>
    <property type="match status" value="1"/>
</dbReference>
<reference evidence="1 2" key="1">
    <citation type="submission" date="2020-02" db="EMBL/GenBank/DDBJ databases">
        <authorList>
            <person name="Hogendoorn C."/>
        </authorList>
    </citation>
    <scope>NUCLEOTIDE SEQUENCE [LARGE SCALE GENOMIC DNA]</scope>
    <source>
        <strain evidence="1">METHB21</strain>
    </source>
</reference>
<dbReference type="Pfam" id="PF09837">
    <property type="entry name" value="DUF2064"/>
    <property type="match status" value="1"/>
</dbReference>
<name>A0A8S0Y9W0_9GAMM</name>
<evidence type="ECO:0000313" key="2">
    <source>
        <dbReference type="Proteomes" id="UP000494216"/>
    </source>
</evidence>
<dbReference type="Proteomes" id="UP000494216">
    <property type="component" value="Unassembled WGS sequence"/>
</dbReference>
<dbReference type="AlphaFoldDB" id="A0A8S0Y9W0"/>
<accession>A0A8S0Y9W0</accession>
<organism evidence="1 2">
    <name type="scientific">Candidatus Methylobacter favarea</name>
    <dbReference type="NCBI Taxonomy" id="2707345"/>
    <lineage>
        <taxon>Bacteria</taxon>
        <taxon>Pseudomonadati</taxon>
        <taxon>Pseudomonadota</taxon>
        <taxon>Gammaproteobacteria</taxon>
        <taxon>Methylococcales</taxon>
        <taxon>Methylococcaceae</taxon>
        <taxon>Methylobacter</taxon>
    </lineage>
</organism>
<dbReference type="PANTHER" id="PTHR36529">
    <property type="entry name" value="SLL1095 PROTEIN"/>
    <property type="match status" value="1"/>
</dbReference>
<gene>
    <name evidence="1" type="ORF">METHB2_280013</name>
</gene>
<dbReference type="NCBIfam" id="TIGR04282">
    <property type="entry name" value="glyco_like_cofC"/>
    <property type="match status" value="1"/>
</dbReference>
<protein>
    <recommendedName>
        <fullName evidence="3">Glycosyltransferase</fullName>
    </recommendedName>
</protein>
<evidence type="ECO:0008006" key="3">
    <source>
        <dbReference type="Google" id="ProtNLM"/>
    </source>
</evidence>
<comment type="caution">
    <text evidence="1">The sequence shown here is derived from an EMBL/GenBank/DDBJ whole genome shotgun (WGS) entry which is preliminary data.</text>
</comment>
<sequence>MVYKYPEAVLMIFCKAPVPGQVKTRLLPALTPGQAADIHIELTIRTLQLATQNNLCPVQLWCTPTTDQPFFMASAAAYRVVLQQQQGFGLGERMHHAFGLTLGTYSQALLIGCDCPSLTERDLEEAITALSREKCCALAPAEDGGYVLIGLNRLHPKLFADIPWGTAGVLNETRARIARFNLRCHELQKQWDVDTPKDLARYRALNLTEKKSSSDS</sequence>
<evidence type="ECO:0000313" key="1">
    <source>
        <dbReference type="EMBL" id="CAA9890731.1"/>
    </source>
</evidence>
<proteinExistence type="predicted"/>
<dbReference type="SUPFAM" id="SSF53448">
    <property type="entry name" value="Nucleotide-diphospho-sugar transferases"/>
    <property type="match status" value="1"/>
</dbReference>
<dbReference type="InterPro" id="IPR029044">
    <property type="entry name" value="Nucleotide-diphossugar_trans"/>
</dbReference>
<dbReference type="InterPro" id="IPR018641">
    <property type="entry name" value="Trfase_1_rSAM/seldom-assoc"/>
</dbReference>
<dbReference type="Gene3D" id="3.90.550.10">
    <property type="entry name" value="Spore Coat Polysaccharide Biosynthesis Protein SpsA, Chain A"/>
    <property type="match status" value="1"/>
</dbReference>
<dbReference type="EMBL" id="CADCXN010000056">
    <property type="protein sequence ID" value="CAA9890731.1"/>
    <property type="molecule type" value="Genomic_DNA"/>
</dbReference>